<name>A0A9W8A811_9FUNG</name>
<evidence type="ECO:0000313" key="1">
    <source>
        <dbReference type="EMBL" id="KAJ1925331.1"/>
    </source>
</evidence>
<keyword evidence="2" id="KW-1185">Reference proteome</keyword>
<accession>A0A9W8A811</accession>
<protein>
    <submittedName>
        <fullName evidence="1">Uncharacterized protein</fullName>
    </submittedName>
</protein>
<dbReference type="EMBL" id="JANBPT010000228">
    <property type="protein sequence ID" value="KAJ1925331.1"/>
    <property type="molecule type" value="Genomic_DNA"/>
</dbReference>
<dbReference type="Proteomes" id="UP001150569">
    <property type="component" value="Unassembled WGS sequence"/>
</dbReference>
<sequence>MTTAYKSYGLDDDSDDTDGAAFEFDRYPATASAHYGGNVTLSDTYAVPMASLPRYTPDSYSKGTWSRYSDEDKDGCDDGGLGLDYHQTPQDSTANFADRLVQYLENQIPCSPSAQVEPPPYRHYHPTASLAYSACE</sequence>
<organism evidence="1 2">
    <name type="scientific">Tieghemiomyces parasiticus</name>
    <dbReference type="NCBI Taxonomy" id="78921"/>
    <lineage>
        <taxon>Eukaryota</taxon>
        <taxon>Fungi</taxon>
        <taxon>Fungi incertae sedis</taxon>
        <taxon>Zoopagomycota</taxon>
        <taxon>Kickxellomycotina</taxon>
        <taxon>Dimargaritomycetes</taxon>
        <taxon>Dimargaritales</taxon>
        <taxon>Dimargaritaceae</taxon>
        <taxon>Tieghemiomyces</taxon>
    </lineage>
</organism>
<dbReference type="AlphaFoldDB" id="A0A9W8A811"/>
<comment type="caution">
    <text evidence="1">The sequence shown here is derived from an EMBL/GenBank/DDBJ whole genome shotgun (WGS) entry which is preliminary data.</text>
</comment>
<proteinExistence type="predicted"/>
<gene>
    <name evidence="1" type="ORF">IWQ60_004628</name>
</gene>
<reference evidence="1" key="1">
    <citation type="submission" date="2022-07" db="EMBL/GenBank/DDBJ databases">
        <title>Phylogenomic reconstructions and comparative analyses of Kickxellomycotina fungi.</title>
        <authorList>
            <person name="Reynolds N.K."/>
            <person name="Stajich J.E."/>
            <person name="Barry K."/>
            <person name="Grigoriev I.V."/>
            <person name="Crous P."/>
            <person name="Smith M.E."/>
        </authorList>
    </citation>
    <scope>NUCLEOTIDE SEQUENCE</scope>
    <source>
        <strain evidence="1">RSA 861</strain>
    </source>
</reference>
<evidence type="ECO:0000313" key="2">
    <source>
        <dbReference type="Proteomes" id="UP001150569"/>
    </source>
</evidence>